<dbReference type="PANTHER" id="PTHR21037">
    <property type="entry name" value="39S RIBOSOMAL PROTEIN L14, MITOCHONDRIAL"/>
    <property type="match status" value="1"/>
</dbReference>
<evidence type="ECO:0000313" key="1">
    <source>
        <dbReference type="Ensembl" id="ENSELUP00000088832.1"/>
    </source>
</evidence>
<reference evidence="1" key="2">
    <citation type="submission" date="2025-08" db="UniProtKB">
        <authorList>
            <consortium name="Ensembl"/>
        </authorList>
    </citation>
    <scope>IDENTIFICATION</scope>
</reference>
<sequence length="151" mass="17385">MFCQCFPRAAQLCRLLDVKRAVIIMSIPGVLHHDFNEKQLCIRSLQIHTSKVDQEDSDAVAKTSTDTQERTLQREKLFTEDQLAIHKLHMKACEAKRRMYVDPASGYKVFTEFAHRQRGTCCGSACRHCPYGQVNVKDPANKKQFNSMFYV</sequence>
<accession>A0AAY5KQR6</accession>
<protein>
    <submittedName>
        <fullName evidence="1">Uncharacterized protein</fullName>
    </submittedName>
</protein>
<organism evidence="1 2">
    <name type="scientific">Esox lucius</name>
    <name type="common">Northern pike</name>
    <dbReference type="NCBI Taxonomy" id="8010"/>
    <lineage>
        <taxon>Eukaryota</taxon>
        <taxon>Metazoa</taxon>
        <taxon>Chordata</taxon>
        <taxon>Craniata</taxon>
        <taxon>Vertebrata</taxon>
        <taxon>Euteleostomi</taxon>
        <taxon>Actinopterygii</taxon>
        <taxon>Neopterygii</taxon>
        <taxon>Teleostei</taxon>
        <taxon>Protacanthopterygii</taxon>
        <taxon>Esociformes</taxon>
        <taxon>Esocidae</taxon>
        <taxon>Esox</taxon>
    </lineage>
</organism>
<dbReference type="InterPro" id="IPR040807">
    <property type="entry name" value="DUF5522"/>
</dbReference>
<evidence type="ECO:0000313" key="2">
    <source>
        <dbReference type="Proteomes" id="UP000265140"/>
    </source>
</evidence>
<reference evidence="1" key="3">
    <citation type="submission" date="2025-09" db="UniProtKB">
        <authorList>
            <consortium name="Ensembl"/>
        </authorList>
    </citation>
    <scope>IDENTIFICATION</scope>
</reference>
<keyword evidence="2" id="KW-1185">Reference proteome</keyword>
<gene>
    <name evidence="1" type="primary">C1orf53</name>
</gene>
<dbReference type="Pfam" id="PF17653">
    <property type="entry name" value="DUF5522"/>
    <property type="match status" value="1"/>
</dbReference>
<dbReference type="Ensembl" id="ENSELUT00000109095.1">
    <property type="protein sequence ID" value="ENSELUP00000088832.1"/>
    <property type="gene ID" value="ENSELUG00000036860.1"/>
</dbReference>
<proteinExistence type="predicted"/>
<name>A0AAY5KQR6_ESOLU</name>
<reference evidence="1 2" key="1">
    <citation type="submission" date="2020-02" db="EMBL/GenBank/DDBJ databases">
        <title>Esox lucius (northern pike) genome, fEsoLuc1, primary haplotype.</title>
        <authorList>
            <person name="Myers G."/>
            <person name="Karagic N."/>
            <person name="Meyer A."/>
            <person name="Pippel M."/>
            <person name="Reichard M."/>
            <person name="Winkler S."/>
            <person name="Tracey A."/>
            <person name="Sims Y."/>
            <person name="Howe K."/>
            <person name="Rhie A."/>
            <person name="Formenti G."/>
            <person name="Durbin R."/>
            <person name="Fedrigo O."/>
            <person name="Jarvis E.D."/>
        </authorList>
    </citation>
    <scope>NUCLEOTIDE SEQUENCE [LARGE SCALE GENOMIC DNA]</scope>
</reference>
<dbReference type="Proteomes" id="UP000265140">
    <property type="component" value="Chromosome 8"/>
</dbReference>
<dbReference type="PANTHER" id="PTHR21037:SF2">
    <property type="entry name" value="SIMILAR TO NOVEL PROTEIN"/>
    <property type="match status" value="1"/>
</dbReference>
<dbReference type="AlphaFoldDB" id="A0AAY5KQR6"/>
<dbReference type="GeneTree" id="ENSGT00390000016548"/>